<evidence type="ECO:0000313" key="3">
    <source>
        <dbReference type="Proteomes" id="UP001164746"/>
    </source>
</evidence>
<gene>
    <name evidence="2" type="ORF">MAR_030098</name>
</gene>
<dbReference type="Proteomes" id="UP001164746">
    <property type="component" value="Chromosome 2"/>
</dbReference>
<evidence type="ECO:0000313" key="2">
    <source>
        <dbReference type="EMBL" id="WAQ97408.1"/>
    </source>
</evidence>
<feature type="compositionally biased region" description="Low complexity" evidence="1">
    <location>
        <begin position="25"/>
        <end position="38"/>
    </location>
</feature>
<accession>A0ABY7DMW3</accession>
<proteinExistence type="predicted"/>
<organism evidence="2 3">
    <name type="scientific">Mya arenaria</name>
    <name type="common">Soft-shell clam</name>
    <dbReference type="NCBI Taxonomy" id="6604"/>
    <lineage>
        <taxon>Eukaryota</taxon>
        <taxon>Metazoa</taxon>
        <taxon>Spiralia</taxon>
        <taxon>Lophotrochozoa</taxon>
        <taxon>Mollusca</taxon>
        <taxon>Bivalvia</taxon>
        <taxon>Autobranchia</taxon>
        <taxon>Heteroconchia</taxon>
        <taxon>Euheterodonta</taxon>
        <taxon>Imparidentia</taxon>
        <taxon>Neoheterodontei</taxon>
        <taxon>Myida</taxon>
        <taxon>Myoidea</taxon>
        <taxon>Myidae</taxon>
        <taxon>Mya</taxon>
    </lineage>
</organism>
<keyword evidence="3" id="KW-1185">Reference proteome</keyword>
<dbReference type="EMBL" id="CP111013">
    <property type="protein sequence ID" value="WAQ97408.1"/>
    <property type="molecule type" value="Genomic_DNA"/>
</dbReference>
<name>A0ABY7DMW3_MYAAR</name>
<sequence>MGCSLARGVRGSSDGRYRTLETPRVRSASTTRTVRSPS</sequence>
<feature type="compositionally biased region" description="Basic and acidic residues" evidence="1">
    <location>
        <begin position="13"/>
        <end position="24"/>
    </location>
</feature>
<evidence type="ECO:0000256" key="1">
    <source>
        <dbReference type="SAM" id="MobiDB-lite"/>
    </source>
</evidence>
<protein>
    <submittedName>
        <fullName evidence="2">Uncharacterized protein</fullName>
    </submittedName>
</protein>
<reference evidence="2" key="1">
    <citation type="submission" date="2022-11" db="EMBL/GenBank/DDBJ databases">
        <title>Centuries of genome instability and evolution in soft-shell clam transmissible cancer (bioRxiv).</title>
        <authorList>
            <person name="Hart S.F.M."/>
            <person name="Yonemitsu M.A."/>
            <person name="Giersch R.M."/>
            <person name="Beal B.F."/>
            <person name="Arriagada G."/>
            <person name="Davis B.W."/>
            <person name="Ostrander E.A."/>
            <person name="Goff S.P."/>
            <person name="Metzger M.J."/>
        </authorList>
    </citation>
    <scope>NUCLEOTIDE SEQUENCE</scope>
    <source>
        <strain evidence="2">MELC-2E11</strain>
        <tissue evidence="2">Siphon/mantle</tissue>
    </source>
</reference>
<feature type="region of interest" description="Disordered" evidence="1">
    <location>
        <begin position="1"/>
        <end position="38"/>
    </location>
</feature>